<name>A0A2P1JR92_9CAUD</name>
<dbReference type="GeneID" id="60335256"/>
<dbReference type="RefSeq" id="YP_009963672.1">
    <property type="nucleotide sequence ID" value="NC_051721.1"/>
</dbReference>
<gene>
    <name evidence="1" type="primary">71</name>
    <name evidence="1" type="ORF">SEA_MOOMOO_71</name>
</gene>
<dbReference type="Proteomes" id="UP000241634">
    <property type="component" value="Segment"/>
</dbReference>
<accession>A0A2P1JR92</accession>
<evidence type="ECO:0000313" key="1">
    <source>
        <dbReference type="EMBL" id="AVO21676.1"/>
    </source>
</evidence>
<organism evidence="1 2">
    <name type="scientific">Mycobacterium phage MooMoo</name>
    <dbReference type="NCBI Taxonomy" id="2108127"/>
    <lineage>
        <taxon>Viruses</taxon>
        <taxon>Duplodnaviria</taxon>
        <taxon>Heunggongvirae</taxon>
        <taxon>Uroviricota</taxon>
        <taxon>Caudoviricetes</taxon>
        <taxon>Gracegardnervirinae</taxon>
        <taxon>Moomoovirus</taxon>
        <taxon>Moomoovirus moomoo</taxon>
    </lineage>
</organism>
<proteinExistence type="predicted"/>
<keyword evidence="2" id="KW-1185">Reference proteome</keyword>
<dbReference type="EMBL" id="MH001449">
    <property type="protein sequence ID" value="AVO21676.1"/>
    <property type="molecule type" value="Genomic_DNA"/>
</dbReference>
<evidence type="ECO:0000313" key="2">
    <source>
        <dbReference type="Proteomes" id="UP000241634"/>
    </source>
</evidence>
<protein>
    <submittedName>
        <fullName evidence="1">Uncharacterized protein</fullName>
    </submittedName>
</protein>
<sequence>MNPDLWRRLADQAEALADSIGSNDPDLANKAYRLAGLLNQRWNTAKEVTK</sequence>
<dbReference type="KEGG" id="vg:60335256"/>
<reference evidence="2" key="1">
    <citation type="submission" date="2018-02" db="EMBL/GenBank/DDBJ databases">
        <authorList>
            <person name="Cohen D.B."/>
            <person name="Kent A.D."/>
        </authorList>
    </citation>
    <scope>NUCLEOTIDE SEQUENCE [LARGE SCALE GENOMIC DNA]</scope>
</reference>